<evidence type="ECO:0000313" key="2">
    <source>
        <dbReference type="Proteomes" id="UP000054815"/>
    </source>
</evidence>
<name>A0A0V0Y2P8_TRIPS</name>
<gene>
    <name evidence="1" type="ORF">T4E_2735</name>
</gene>
<sequence length="74" mass="8576">MAPLYHGCRMDDSMSERCVPASMRERKASEEIQHMAELLLEQRRTLSKIDNPESAAVLNACLLMQQNEAPEWQW</sequence>
<accession>A0A0V0Y2P8</accession>
<dbReference type="AlphaFoldDB" id="A0A0V0Y2P8"/>
<evidence type="ECO:0000313" key="1">
    <source>
        <dbReference type="EMBL" id="KRX94536.1"/>
    </source>
</evidence>
<organism evidence="1 2">
    <name type="scientific">Trichinella pseudospiralis</name>
    <name type="common">Parasitic roundworm</name>
    <dbReference type="NCBI Taxonomy" id="6337"/>
    <lineage>
        <taxon>Eukaryota</taxon>
        <taxon>Metazoa</taxon>
        <taxon>Ecdysozoa</taxon>
        <taxon>Nematoda</taxon>
        <taxon>Enoplea</taxon>
        <taxon>Dorylaimia</taxon>
        <taxon>Trichinellida</taxon>
        <taxon>Trichinellidae</taxon>
        <taxon>Trichinella</taxon>
    </lineage>
</organism>
<comment type="caution">
    <text evidence="1">The sequence shown here is derived from an EMBL/GenBank/DDBJ whole genome shotgun (WGS) entry which is preliminary data.</text>
</comment>
<dbReference type="Proteomes" id="UP000054815">
    <property type="component" value="Unassembled WGS sequence"/>
</dbReference>
<reference evidence="1 2" key="1">
    <citation type="submission" date="2015-01" db="EMBL/GenBank/DDBJ databases">
        <title>Evolution of Trichinella species and genotypes.</title>
        <authorList>
            <person name="Korhonen P.K."/>
            <person name="Edoardo P."/>
            <person name="Giuseppe L.R."/>
            <person name="Gasser R.B."/>
        </authorList>
    </citation>
    <scope>NUCLEOTIDE SEQUENCE [LARGE SCALE GENOMIC DNA]</scope>
    <source>
        <strain evidence="1">ISS141</strain>
    </source>
</reference>
<protein>
    <submittedName>
        <fullName evidence="1">Uncharacterized protein</fullName>
    </submittedName>
</protein>
<proteinExistence type="predicted"/>
<dbReference type="EMBL" id="JYDU01000070">
    <property type="protein sequence ID" value="KRX94536.1"/>
    <property type="molecule type" value="Genomic_DNA"/>
</dbReference>